<organism evidence="1 2">
    <name type="scientific">Lentinula detonsa</name>
    <dbReference type="NCBI Taxonomy" id="2804962"/>
    <lineage>
        <taxon>Eukaryota</taxon>
        <taxon>Fungi</taxon>
        <taxon>Dikarya</taxon>
        <taxon>Basidiomycota</taxon>
        <taxon>Agaricomycotina</taxon>
        <taxon>Agaricomycetes</taxon>
        <taxon>Agaricomycetidae</taxon>
        <taxon>Agaricales</taxon>
        <taxon>Marasmiineae</taxon>
        <taxon>Omphalotaceae</taxon>
        <taxon>Lentinula</taxon>
    </lineage>
</organism>
<sequence length="306" mass="34286">MFLKTYLSFGAARPLWTSFADALFALKIPSSEKTVDPNVRINIFLQSWRTQVGHHQLPILKRLTDTARKFGLRAEGLAFSRNILRSMPIWYHREASNEVRKMNSTLASTCLKINHGVRTVGDATDIQSYCQSQEHCPTSTCECKDCKEMQLKWGCKHPHGCTRQAAKLLDTLPPKWDPRSVLPEDYQLKPKNTLQFPDSDKWKPFDNRITTSGTVAEIFRIFTDKNTEPTNLLPSLEPIPGVDEIVLATDGSCEHNGEDNAIAGAGIFVENDHPANRASKLPKYLNHSNQTGELVASKLAADTINP</sequence>
<feature type="non-terminal residue" evidence="1">
    <location>
        <position position="306"/>
    </location>
</feature>
<dbReference type="GO" id="GO:0003676">
    <property type="term" value="F:nucleic acid binding"/>
    <property type="evidence" value="ECO:0007669"/>
    <property type="project" value="InterPro"/>
</dbReference>
<comment type="caution">
    <text evidence="1">The sequence shown here is derived from an EMBL/GenBank/DDBJ whole genome shotgun (WGS) entry which is preliminary data.</text>
</comment>
<evidence type="ECO:0000313" key="1">
    <source>
        <dbReference type="EMBL" id="KAJ3982405.1"/>
    </source>
</evidence>
<reference evidence="1" key="1">
    <citation type="submission" date="2022-08" db="EMBL/GenBank/DDBJ databases">
        <authorList>
            <consortium name="DOE Joint Genome Institute"/>
            <person name="Min B."/>
            <person name="Riley R."/>
            <person name="Sierra-Patev S."/>
            <person name="Naranjo-Ortiz M."/>
            <person name="Looney B."/>
            <person name="Konkel Z."/>
            <person name="Slot J.C."/>
            <person name="Sakamoto Y."/>
            <person name="Steenwyk J.L."/>
            <person name="Rokas A."/>
            <person name="Carro J."/>
            <person name="Camarero S."/>
            <person name="Ferreira P."/>
            <person name="Molpeceres G."/>
            <person name="Ruiz-Duenas F.J."/>
            <person name="Serrano A."/>
            <person name="Henrissat B."/>
            <person name="Drula E."/>
            <person name="Hughes K.W."/>
            <person name="Mata J.L."/>
            <person name="Ishikawa N.K."/>
            <person name="Vargas-Isla R."/>
            <person name="Ushijima S."/>
            <person name="Smith C.A."/>
            <person name="Ahrendt S."/>
            <person name="Andreopoulos W."/>
            <person name="He G."/>
            <person name="Labutti K."/>
            <person name="Lipzen A."/>
            <person name="Ng V."/>
            <person name="Sandor L."/>
            <person name="Barry K."/>
            <person name="Martinez A.T."/>
            <person name="Xiao Y."/>
            <person name="Gibbons J.G."/>
            <person name="Terashima K."/>
            <person name="Hibbett D.S."/>
            <person name="Grigoriev I.V."/>
        </authorList>
    </citation>
    <scope>NUCLEOTIDE SEQUENCE</scope>
    <source>
        <strain evidence="1">TFB7829</strain>
    </source>
</reference>
<name>A0AA38UQ70_9AGAR</name>
<dbReference type="Gene3D" id="3.30.420.10">
    <property type="entry name" value="Ribonuclease H-like superfamily/Ribonuclease H"/>
    <property type="match status" value="1"/>
</dbReference>
<gene>
    <name evidence="1" type="ORF">F5890DRAFT_1373753</name>
</gene>
<proteinExistence type="predicted"/>
<accession>A0AA38UQ70</accession>
<dbReference type="InterPro" id="IPR012337">
    <property type="entry name" value="RNaseH-like_sf"/>
</dbReference>
<protein>
    <recommendedName>
        <fullName evidence="3">RNase H type-1 domain-containing protein</fullName>
    </recommendedName>
</protein>
<evidence type="ECO:0008006" key="3">
    <source>
        <dbReference type="Google" id="ProtNLM"/>
    </source>
</evidence>
<dbReference type="EMBL" id="MU802063">
    <property type="protein sequence ID" value="KAJ3982405.1"/>
    <property type="molecule type" value="Genomic_DNA"/>
</dbReference>
<dbReference type="AlphaFoldDB" id="A0AA38UQ70"/>
<dbReference type="Proteomes" id="UP001163850">
    <property type="component" value="Unassembled WGS sequence"/>
</dbReference>
<evidence type="ECO:0000313" key="2">
    <source>
        <dbReference type="Proteomes" id="UP001163850"/>
    </source>
</evidence>
<dbReference type="SUPFAM" id="SSF53098">
    <property type="entry name" value="Ribonuclease H-like"/>
    <property type="match status" value="1"/>
</dbReference>
<dbReference type="InterPro" id="IPR036397">
    <property type="entry name" value="RNaseH_sf"/>
</dbReference>